<keyword evidence="1" id="KW-0812">Transmembrane</keyword>
<evidence type="ECO:0000313" key="2">
    <source>
        <dbReference type="EMBL" id="RMO85919.1"/>
    </source>
</evidence>
<feature type="transmembrane region" description="Helical" evidence="1">
    <location>
        <begin position="44"/>
        <end position="65"/>
    </location>
</feature>
<keyword evidence="1" id="KW-0472">Membrane</keyword>
<dbReference type="Proteomes" id="UP000279372">
    <property type="component" value="Unassembled WGS sequence"/>
</dbReference>
<feature type="transmembrane region" description="Helical" evidence="1">
    <location>
        <begin position="295"/>
        <end position="314"/>
    </location>
</feature>
<keyword evidence="1" id="KW-1133">Transmembrane helix</keyword>
<sequence length="511" mass="56257">MVRGGHWRSNAVPLQKRHCKARASAVNALSLISLRRRRMSSNPFRASTVVPLLLLGAAIIASFMASSGPVQWMDNGMFLANASEGPYFSPSLGPLEHPLYQLINAVVFTLFGARPLSLLNSILLLPLAWIIYRLARNVGASARQAVLAGVATILAHGVFWVSTKAEVYLLHMLFVLLAYALYFSADTRLGALKKLFVIGVLTGLAASIHQLTFVALLPLYLHMLYQYKARVLITLPGFVLGFAAAAVALINDLNAGLGLLDIARRYLTGASATVAGPEWESSLLRFDAVWREKNAVALLLLSLIGPQLIGLVMFPRDNRLRLLWSAALLNLLFALSYNVTDRFTFFLPGVALLSVIGMIQLRTLLPRHAVRGAVLNLSVLSSPLVMLLAYSLYASGMIRLPLHKEALPLRDDIHYFMVPYLRDRSAEQFVRAYQEFVPDGALIIADWTPMGALRSAQTVGLLRGRRLATCDENVDVRSYAGVYLVRLSYCAAIAEDFRLEEQPVGYALHSK</sequence>
<evidence type="ECO:0000313" key="3">
    <source>
        <dbReference type="Proteomes" id="UP000279372"/>
    </source>
</evidence>
<dbReference type="EMBL" id="RBQB01000231">
    <property type="protein sequence ID" value="RMO85919.1"/>
    <property type="molecule type" value="Genomic_DNA"/>
</dbReference>
<evidence type="ECO:0000256" key="1">
    <source>
        <dbReference type="SAM" id="Phobius"/>
    </source>
</evidence>
<accession>A0A3M3YVB1</accession>
<feature type="transmembrane region" description="Helical" evidence="1">
    <location>
        <begin position="195"/>
        <end position="221"/>
    </location>
</feature>
<comment type="caution">
    <text evidence="2">The sequence shown here is derived from an EMBL/GenBank/DDBJ whole genome shotgun (WGS) entry which is preliminary data.</text>
</comment>
<protein>
    <submittedName>
        <fullName evidence="2">Uncharacterized protein</fullName>
    </submittedName>
</protein>
<reference evidence="2 3" key="1">
    <citation type="submission" date="2018-08" db="EMBL/GenBank/DDBJ databases">
        <title>Recombination of ecologically and evolutionarily significant loci maintains genetic cohesion in the Pseudomonas syringae species complex.</title>
        <authorList>
            <person name="Dillon M."/>
            <person name="Thakur S."/>
            <person name="Almeida R.N.D."/>
            <person name="Weir B.S."/>
            <person name="Guttman D.S."/>
        </authorList>
    </citation>
    <scope>NUCLEOTIDE SEQUENCE [LARGE SCALE GENOMIC DNA]</scope>
    <source>
        <strain evidence="2 3">ICMP 8902</strain>
    </source>
</reference>
<gene>
    <name evidence="2" type="ORF">ALQ33_05214</name>
</gene>
<proteinExistence type="predicted"/>
<feature type="transmembrane region" description="Helical" evidence="1">
    <location>
        <begin position="167"/>
        <end position="183"/>
    </location>
</feature>
<feature type="transmembrane region" description="Helical" evidence="1">
    <location>
        <begin position="99"/>
        <end position="132"/>
    </location>
</feature>
<feature type="transmembrane region" description="Helical" evidence="1">
    <location>
        <begin position="344"/>
        <end position="361"/>
    </location>
</feature>
<name>A0A3M3YVB1_9PSED</name>
<organism evidence="2 3">
    <name type="scientific">Pseudomonas syringae pv. philadelphi</name>
    <dbReference type="NCBI Taxonomy" id="251706"/>
    <lineage>
        <taxon>Bacteria</taxon>
        <taxon>Pseudomonadati</taxon>
        <taxon>Pseudomonadota</taxon>
        <taxon>Gammaproteobacteria</taxon>
        <taxon>Pseudomonadales</taxon>
        <taxon>Pseudomonadaceae</taxon>
        <taxon>Pseudomonas</taxon>
    </lineage>
</organism>
<feature type="transmembrane region" description="Helical" evidence="1">
    <location>
        <begin position="373"/>
        <end position="394"/>
    </location>
</feature>
<feature type="transmembrane region" description="Helical" evidence="1">
    <location>
        <begin position="144"/>
        <end position="161"/>
    </location>
</feature>
<dbReference type="AlphaFoldDB" id="A0A3M3YVB1"/>
<feature type="transmembrane region" description="Helical" evidence="1">
    <location>
        <begin position="227"/>
        <end position="250"/>
    </location>
</feature>